<feature type="region of interest" description="Disordered" evidence="1">
    <location>
        <begin position="79"/>
        <end position="128"/>
    </location>
</feature>
<dbReference type="EMBL" id="UYRS01018522">
    <property type="protein sequence ID" value="VDK37096.1"/>
    <property type="molecule type" value="Genomic_DNA"/>
</dbReference>
<gene>
    <name evidence="2" type="ORF">TASK_LOCUS6655</name>
</gene>
<feature type="compositionally biased region" description="Polar residues" evidence="1">
    <location>
        <begin position="79"/>
        <end position="95"/>
    </location>
</feature>
<feature type="region of interest" description="Disordered" evidence="1">
    <location>
        <begin position="641"/>
        <end position="684"/>
    </location>
</feature>
<dbReference type="Proteomes" id="UP000282613">
    <property type="component" value="Unassembled WGS sequence"/>
</dbReference>
<reference evidence="2 3" key="2">
    <citation type="submission" date="2018-11" db="EMBL/GenBank/DDBJ databases">
        <authorList>
            <consortium name="Pathogen Informatics"/>
        </authorList>
    </citation>
    <scope>NUCLEOTIDE SEQUENCE [LARGE SCALE GENOMIC DNA]</scope>
</reference>
<feature type="region of interest" description="Disordered" evidence="1">
    <location>
        <begin position="181"/>
        <end position="210"/>
    </location>
</feature>
<feature type="region of interest" description="Disordered" evidence="1">
    <location>
        <begin position="703"/>
        <end position="738"/>
    </location>
</feature>
<evidence type="ECO:0000313" key="2">
    <source>
        <dbReference type="EMBL" id="VDK37096.1"/>
    </source>
</evidence>
<feature type="compositionally biased region" description="Acidic residues" evidence="1">
    <location>
        <begin position="703"/>
        <end position="713"/>
    </location>
</feature>
<reference evidence="4" key="1">
    <citation type="submission" date="2016-04" db="UniProtKB">
        <authorList>
            <consortium name="WormBaseParasite"/>
        </authorList>
    </citation>
    <scope>IDENTIFICATION</scope>
</reference>
<dbReference type="AlphaFoldDB" id="A0A0R3W8H0"/>
<dbReference type="WBParaSite" id="TASK_0000665401-mRNA-1">
    <property type="protein sequence ID" value="TASK_0000665401-mRNA-1"/>
    <property type="gene ID" value="TASK_0000665401"/>
</dbReference>
<proteinExistence type="predicted"/>
<dbReference type="OrthoDB" id="6260135at2759"/>
<evidence type="ECO:0000313" key="3">
    <source>
        <dbReference type="Proteomes" id="UP000282613"/>
    </source>
</evidence>
<organism evidence="4">
    <name type="scientific">Taenia asiatica</name>
    <name type="common">Asian tapeworm</name>
    <dbReference type="NCBI Taxonomy" id="60517"/>
    <lineage>
        <taxon>Eukaryota</taxon>
        <taxon>Metazoa</taxon>
        <taxon>Spiralia</taxon>
        <taxon>Lophotrochozoa</taxon>
        <taxon>Platyhelminthes</taxon>
        <taxon>Cestoda</taxon>
        <taxon>Eucestoda</taxon>
        <taxon>Cyclophyllidea</taxon>
        <taxon>Taeniidae</taxon>
        <taxon>Taenia</taxon>
    </lineage>
</organism>
<protein>
    <submittedName>
        <fullName evidence="4">Non-specific serine/threonine protein kinase</fullName>
    </submittedName>
</protein>
<sequence length="753" mass="80690">MSETSAESLRVPPARPPSSISMLAERLKCSNLQDTPYDLGLVEPSDLSEARFVRRARRPKAVNFTGEEVCDIIPINQQRSATPSDVDGSSATCDSGNEDSSESWAGGAFALPSSSRAPENSDGFSIGLRPHQPTLQHCLSTSAPDGPASLFPTTVDAGTWCEAGERKSCCFCRHRIETSEEIPSRQPPLKRSCRSQSASSNQKLASTTGSRRTIARPIALRISQRALYSPATTSVSTTGTSASALSSTAYALVASGCVKLRNANTTGHQLSSATSRLSWHHPIACGNRRHVIHPGPAGCSRHSVVFGSTVSELVGDVRLRKPPSLACISSPASNATDFSHHRLSAFTPTTQSRRMSLTGDEGDSTNPITTFFPDIVSSPYGGIVVPSSTALSRPTVSAASSGFFQDSCSLSHSSCSSSTNSDQHSAQVGNLVHQCGFASKPMDLKVPQFDDSTTSLAAFEHHQQQQQQHLQQQHHSCAMEAAKLRCQSQPAGAGGAPTCVCGSVASAECLSRQVGLKRRRCSHDVGLIWEADSGAFLFASHQHTGSFDGASFNPDTTIANTTVETAMVGQETSVSPLRLQQQQQGQADIPVFSQDSETAFLMSCRRKELSGLSEASEEEESNEATIIQHQNQSCCALEEYDAGTLTPPPQTRFRPIAPSPSPEEVDTETDQHHHHYHNSCSTEGSPCSFKANSANIVAFSEDGDEDEVDDEDSFGGIAPGLNHRRRCSPMQTEEVSASAEKFRELDIDMIEQD</sequence>
<accession>A0A0R3W8H0</accession>
<evidence type="ECO:0000313" key="4">
    <source>
        <dbReference type="WBParaSite" id="TASK_0000665401-mRNA-1"/>
    </source>
</evidence>
<evidence type="ECO:0000256" key="1">
    <source>
        <dbReference type="SAM" id="MobiDB-lite"/>
    </source>
</evidence>
<feature type="compositionally biased region" description="Polar residues" evidence="1">
    <location>
        <begin position="194"/>
        <end position="210"/>
    </location>
</feature>
<name>A0A0R3W8H0_TAEAS</name>
<feature type="region of interest" description="Disordered" evidence="1">
    <location>
        <begin position="611"/>
        <end position="630"/>
    </location>
</feature>
<keyword evidence="3" id="KW-1185">Reference proteome</keyword>